<feature type="chain" id="PRO_5020243014" evidence="2">
    <location>
        <begin position="25"/>
        <end position="326"/>
    </location>
</feature>
<sequence>MRLTSSLRAIAAVALALAGSAVQAAEWKPERAIRLVVPFGPGGATDLVARVLAANMSVTLGQPVVIENRAGAGGVTGTAAVKDAAPDGYTLLVATIGFSANPALFRFKKLPFDPLKDFTFISQLDVVPTILVVPPSLGVTTAQGFIDLAKANPDKITFGSAGYGTINHLAGELVKAQTGVKIVHVPYRSGGQSVAAVVSGEISALFATTPTAAGYVKSGTLVPLATSGANRVPMLPDVPPMSKTIPGFDVVEWQGIVGPAGMQKNVVDTLHAAIITALKDPGVVKKLADLGAETVGSTPAEFQAFVKQEVKMWFDVAEKTGMQAED</sequence>
<dbReference type="PIRSF" id="PIRSF017082">
    <property type="entry name" value="YflP"/>
    <property type="match status" value="1"/>
</dbReference>
<accession>A0A4R3LZX5</accession>
<dbReference type="Pfam" id="PF03401">
    <property type="entry name" value="TctC"/>
    <property type="match status" value="1"/>
</dbReference>
<name>A0A4R3LZX5_9HYPH</name>
<proteinExistence type="inferred from homology"/>
<comment type="similarity">
    <text evidence="1">Belongs to the UPF0065 (bug) family.</text>
</comment>
<evidence type="ECO:0000313" key="4">
    <source>
        <dbReference type="Proteomes" id="UP000294664"/>
    </source>
</evidence>
<evidence type="ECO:0000256" key="2">
    <source>
        <dbReference type="SAM" id="SignalP"/>
    </source>
</evidence>
<dbReference type="SUPFAM" id="SSF53850">
    <property type="entry name" value="Periplasmic binding protein-like II"/>
    <property type="match status" value="1"/>
</dbReference>
<feature type="signal peptide" evidence="2">
    <location>
        <begin position="1"/>
        <end position="24"/>
    </location>
</feature>
<keyword evidence="4" id="KW-1185">Reference proteome</keyword>
<evidence type="ECO:0000256" key="1">
    <source>
        <dbReference type="ARBA" id="ARBA00006987"/>
    </source>
</evidence>
<dbReference type="PANTHER" id="PTHR42928:SF5">
    <property type="entry name" value="BLR1237 PROTEIN"/>
    <property type="match status" value="1"/>
</dbReference>
<dbReference type="OrthoDB" id="7375033at2"/>
<dbReference type="CDD" id="cd13578">
    <property type="entry name" value="PBP2_Bug27"/>
    <property type="match status" value="1"/>
</dbReference>
<dbReference type="AlphaFoldDB" id="A0A4R3LZX5"/>
<dbReference type="InterPro" id="IPR005064">
    <property type="entry name" value="BUG"/>
</dbReference>
<dbReference type="Gene3D" id="3.40.190.10">
    <property type="entry name" value="Periplasmic binding protein-like II"/>
    <property type="match status" value="1"/>
</dbReference>
<keyword evidence="3" id="KW-0675">Receptor</keyword>
<reference evidence="3 4" key="1">
    <citation type="submission" date="2019-03" db="EMBL/GenBank/DDBJ databases">
        <title>Genomic Encyclopedia of Type Strains, Phase IV (KMG-IV): sequencing the most valuable type-strain genomes for metagenomic binning, comparative biology and taxonomic classification.</title>
        <authorList>
            <person name="Goeker M."/>
        </authorList>
    </citation>
    <scope>NUCLEOTIDE SEQUENCE [LARGE SCALE GENOMIC DNA]</scope>
    <source>
        <strain evidence="3 4">DSM 9035</strain>
    </source>
</reference>
<gene>
    <name evidence="3" type="ORF">EDC64_107172</name>
</gene>
<keyword evidence="2" id="KW-0732">Signal</keyword>
<dbReference type="Proteomes" id="UP000294664">
    <property type="component" value="Unassembled WGS sequence"/>
</dbReference>
<comment type="caution">
    <text evidence="3">The sequence shown here is derived from an EMBL/GenBank/DDBJ whole genome shotgun (WGS) entry which is preliminary data.</text>
</comment>
<dbReference type="Gene3D" id="3.40.190.150">
    <property type="entry name" value="Bordetella uptake gene, domain 1"/>
    <property type="match status" value="1"/>
</dbReference>
<dbReference type="PANTHER" id="PTHR42928">
    <property type="entry name" value="TRICARBOXYLATE-BINDING PROTEIN"/>
    <property type="match status" value="1"/>
</dbReference>
<dbReference type="RefSeq" id="WP_132031931.1">
    <property type="nucleotide sequence ID" value="NZ_SMAI01000007.1"/>
</dbReference>
<dbReference type="InterPro" id="IPR042100">
    <property type="entry name" value="Bug_dom1"/>
</dbReference>
<organism evidence="3 4">
    <name type="scientific">Aquabacter spiritensis</name>
    <dbReference type="NCBI Taxonomy" id="933073"/>
    <lineage>
        <taxon>Bacteria</taxon>
        <taxon>Pseudomonadati</taxon>
        <taxon>Pseudomonadota</taxon>
        <taxon>Alphaproteobacteria</taxon>
        <taxon>Hyphomicrobiales</taxon>
        <taxon>Xanthobacteraceae</taxon>
        <taxon>Aquabacter</taxon>
    </lineage>
</organism>
<evidence type="ECO:0000313" key="3">
    <source>
        <dbReference type="EMBL" id="TCT04355.1"/>
    </source>
</evidence>
<protein>
    <submittedName>
        <fullName evidence="3">Tripartite-type tricarboxylate transporter receptor subunit TctC</fullName>
    </submittedName>
</protein>
<dbReference type="EMBL" id="SMAI01000007">
    <property type="protein sequence ID" value="TCT04355.1"/>
    <property type="molecule type" value="Genomic_DNA"/>
</dbReference>